<organism evidence="1 2">
    <name type="scientific">Candidatus Desulfolinea nitratireducens</name>
    <dbReference type="NCBI Taxonomy" id="2841698"/>
    <lineage>
        <taxon>Bacteria</taxon>
        <taxon>Bacillati</taxon>
        <taxon>Chloroflexota</taxon>
        <taxon>Anaerolineae</taxon>
        <taxon>Anaerolineales</taxon>
        <taxon>Anaerolineales incertae sedis</taxon>
        <taxon>Candidatus Desulfolinea</taxon>
    </lineage>
</organism>
<dbReference type="EMBL" id="JACNJN010000110">
    <property type="protein sequence ID" value="MBC8335447.1"/>
    <property type="molecule type" value="Genomic_DNA"/>
</dbReference>
<proteinExistence type="predicted"/>
<sequence>MTIEIDDKGKFFTDIITKIPTPVLVQTTTHLINGTVHVRKDARLKDELNQDIDFLALTEADVLNPEGKVLYHTEFIAVQKKQIVWVMPDINSKEEENLS</sequence>
<protein>
    <submittedName>
        <fullName evidence="1">Uncharacterized protein</fullName>
    </submittedName>
</protein>
<reference evidence="1 2" key="1">
    <citation type="submission" date="2020-08" db="EMBL/GenBank/DDBJ databases">
        <title>Bridging the membrane lipid divide: bacteria of the FCB group superphylum have the potential to synthesize archaeal ether lipids.</title>
        <authorList>
            <person name="Villanueva L."/>
            <person name="Von Meijenfeldt F.A.B."/>
            <person name="Westbye A.B."/>
            <person name="Yadav S."/>
            <person name="Hopmans E.C."/>
            <person name="Dutilh B.E."/>
            <person name="Sinninghe Damste J.S."/>
        </authorList>
    </citation>
    <scope>NUCLEOTIDE SEQUENCE [LARGE SCALE GENOMIC DNA]</scope>
    <source>
        <strain evidence="1">NIOZ-UU36</strain>
    </source>
</reference>
<evidence type="ECO:0000313" key="2">
    <source>
        <dbReference type="Proteomes" id="UP000614469"/>
    </source>
</evidence>
<dbReference type="AlphaFoldDB" id="A0A8J6NKD1"/>
<dbReference type="InterPro" id="IPR049210">
    <property type="entry name" value="DUF6812"/>
</dbReference>
<dbReference type="Pfam" id="PF20660">
    <property type="entry name" value="DUF6812"/>
    <property type="match status" value="1"/>
</dbReference>
<accession>A0A8J6NKD1</accession>
<comment type="caution">
    <text evidence="1">The sequence shown here is derived from an EMBL/GenBank/DDBJ whole genome shotgun (WGS) entry which is preliminary data.</text>
</comment>
<gene>
    <name evidence="1" type="ORF">H8E29_09295</name>
</gene>
<dbReference type="Proteomes" id="UP000614469">
    <property type="component" value="Unassembled WGS sequence"/>
</dbReference>
<evidence type="ECO:0000313" key="1">
    <source>
        <dbReference type="EMBL" id="MBC8335447.1"/>
    </source>
</evidence>
<name>A0A8J6NKD1_9CHLR</name>